<accession>A0A6L5YMA3</accession>
<dbReference type="EMBL" id="VUNI01000001">
    <property type="protein sequence ID" value="MST73594.1"/>
    <property type="molecule type" value="Genomic_DNA"/>
</dbReference>
<reference evidence="2 3" key="1">
    <citation type="submission" date="2019-08" db="EMBL/GenBank/DDBJ databases">
        <title>In-depth cultivation of the pig gut microbiome towards novel bacterial diversity and tailored functional studies.</title>
        <authorList>
            <person name="Wylensek D."/>
            <person name="Hitch T.C.A."/>
            <person name="Clavel T."/>
        </authorList>
    </citation>
    <scope>NUCLEOTIDE SEQUENCE [LARGE SCALE GENOMIC DNA]</scope>
    <source>
        <strain evidence="2 3">MUC/MUC-530-WT-4D</strain>
    </source>
</reference>
<proteinExistence type="predicted"/>
<feature type="transmembrane region" description="Helical" evidence="1">
    <location>
        <begin position="122"/>
        <end position="140"/>
    </location>
</feature>
<dbReference type="Proteomes" id="UP000474024">
    <property type="component" value="Unassembled WGS sequence"/>
</dbReference>
<dbReference type="GO" id="GO:0006508">
    <property type="term" value="P:proteolysis"/>
    <property type="evidence" value="ECO:0007669"/>
    <property type="project" value="InterPro"/>
</dbReference>
<dbReference type="AlphaFoldDB" id="A0A6L5YMA3"/>
<keyword evidence="3" id="KW-1185">Reference proteome</keyword>
<feature type="transmembrane region" description="Helical" evidence="1">
    <location>
        <begin position="6"/>
        <end position="26"/>
    </location>
</feature>
<dbReference type="GO" id="GO:0004190">
    <property type="term" value="F:aspartic-type endopeptidase activity"/>
    <property type="evidence" value="ECO:0007669"/>
    <property type="project" value="InterPro"/>
</dbReference>
<evidence type="ECO:0000313" key="3">
    <source>
        <dbReference type="Proteomes" id="UP000474024"/>
    </source>
</evidence>
<name>A0A6L5YMA3_9FIRM</name>
<gene>
    <name evidence="2" type="ORF">FYJ75_00910</name>
</gene>
<evidence type="ECO:0000256" key="1">
    <source>
        <dbReference type="SAM" id="Phobius"/>
    </source>
</evidence>
<evidence type="ECO:0008006" key="4">
    <source>
        <dbReference type="Google" id="ProtNLM"/>
    </source>
</evidence>
<keyword evidence="1" id="KW-1133">Transmembrane helix</keyword>
<feature type="transmembrane region" description="Helical" evidence="1">
    <location>
        <begin position="63"/>
        <end position="82"/>
    </location>
</feature>
<sequence>MTLYVFYADVFVIQNFLVNLIVLMGAARLRKIHGLRRMAGIGIAALIGSVLELLLLLMNNDHVVFLGLSGLVVLPFVTMLALKPQNIREWSIEYGICMLFMMLLGGICEAVANMFGLHKLPFLVILAIGFLLVSGVTYAARYRKLRTTLFQVMLEDAKNQVEALALYDSGNRLKEPYGGRAVYIVAPEIADQLGIFASEAKHALVIPYCSLGGSGLLQIYTIDCIRIREQNRECLVEPAVIGIAQPGLMKNKTYQIILNQEVDIV</sequence>
<protein>
    <recommendedName>
        <fullName evidence="4">Sigma-E processing peptidase SpoIIGA</fullName>
    </recommendedName>
</protein>
<keyword evidence="1" id="KW-0472">Membrane</keyword>
<comment type="caution">
    <text evidence="2">The sequence shown here is derived from an EMBL/GenBank/DDBJ whole genome shotgun (WGS) entry which is preliminary data.</text>
</comment>
<feature type="transmembrane region" description="Helical" evidence="1">
    <location>
        <begin position="38"/>
        <end position="57"/>
    </location>
</feature>
<keyword evidence="1" id="KW-0812">Transmembrane</keyword>
<dbReference type="InterPro" id="IPR005081">
    <property type="entry name" value="SpoIIGA"/>
</dbReference>
<evidence type="ECO:0000313" key="2">
    <source>
        <dbReference type="EMBL" id="MST73594.1"/>
    </source>
</evidence>
<organism evidence="2 3">
    <name type="scientific">Roseburia porci</name>
    <dbReference type="NCBI Taxonomy" id="2605790"/>
    <lineage>
        <taxon>Bacteria</taxon>
        <taxon>Bacillati</taxon>
        <taxon>Bacillota</taxon>
        <taxon>Clostridia</taxon>
        <taxon>Lachnospirales</taxon>
        <taxon>Lachnospiraceae</taxon>
        <taxon>Roseburia</taxon>
    </lineage>
</organism>
<feature type="transmembrane region" description="Helical" evidence="1">
    <location>
        <begin position="94"/>
        <end position="116"/>
    </location>
</feature>
<dbReference type="Pfam" id="PF03419">
    <property type="entry name" value="Peptidase_U4"/>
    <property type="match status" value="1"/>
</dbReference>
<dbReference type="GO" id="GO:0030436">
    <property type="term" value="P:asexual sporulation"/>
    <property type="evidence" value="ECO:0007669"/>
    <property type="project" value="InterPro"/>
</dbReference>